<dbReference type="EMBL" id="CP001854">
    <property type="protein sequence ID" value="ADB51179.1"/>
    <property type="molecule type" value="Genomic_DNA"/>
</dbReference>
<proteinExistence type="predicted"/>
<reference evidence="5 6" key="1">
    <citation type="journal article" date="2010" name="Stand. Genomic Sci.">
        <title>Complete genome sequence of Conexibacter woesei type strain (ID131577).</title>
        <authorList>
            <person name="Pukall R."/>
            <person name="Lapidus A."/>
            <person name="Glavina Del Rio T."/>
            <person name="Copeland A."/>
            <person name="Tice H."/>
            <person name="Cheng J.-F."/>
            <person name="Lucas S."/>
            <person name="Chen F."/>
            <person name="Nolan M."/>
            <person name="Bruce D."/>
            <person name="Goodwin L."/>
            <person name="Pitluck S."/>
            <person name="Mavromatis K."/>
            <person name="Ivanova N."/>
            <person name="Ovchinnikova G."/>
            <person name="Pati A."/>
            <person name="Chen A."/>
            <person name="Palaniappan K."/>
            <person name="Land M."/>
            <person name="Hauser L."/>
            <person name="Chang Y.-J."/>
            <person name="Jeffries C.D."/>
            <person name="Chain P."/>
            <person name="Meincke L."/>
            <person name="Sims D."/>
            <person name="Brettin T."/>
            <person name="Detter J.C."/>
            <person name="Rohde M."/>
            <person name="Goeker M."/>
            <person name="Bristow J."/>
            <person name="Eisen J.A."/>
            <person name="Markowitz V."/>
            <person name="Kyrpides N.C."/>
            <person name="Klenk H.-P."/>
            <person name="Hugenholtz P."/>
        </authorList>
    </citation>
    <scope>NUCLEOTIDE SEQUENCE [LARGE SCALE GENOMIC DNA]</scope>
    <source>
        <strain evidence="6">DSM 14684 / CIP 108061 / JCM 11494 / NBRC 100937 / ID131577</strain>
    </source>
</reference>
<accession>D3FAL6</accession>
<dbReference type="InterPro" id="IPR027417">
    <property type="entry name" value="P-loop_NTPase"/>
</dbReference>
<dbReference type="InterPro" id="IPR017871">
    <property type="entry name" value="ABC_transporter-like_CS"/>
</dbReference>
<dbReference type="RefSeq" id="WP_012934230.1">
    <property type="nucleotide sequence ID" value="NC_013739.1"/>
</dbReference>
<keyword evidence="2" id="KW-0547">Nucleotide-binding</keyword>
<dbReference type="InterPro" id="IPR003593">
    <property type="entry name" value="AAA+_ATPase"/>
</dbReference>
<gene>
    <name evidence="5" type="ordered locus">Cwoe_2760</name>
</gene>
<evidence type="ECO:0000259" key="4">
    <source>
        <dbReference type="PROSITE" id="PS50893"/>
    </source>
</evidence>
<evidence type="ECO:0000256" key="3">
    <source>
        <dbReference type="ARBA" id="ARBA00022840"/>
    </source>
</evidence>
<dbReference type="GO" id="GO:0005524">
    <property type="term" value="F:ATP binding"/>
    <property type="evidence" value="ECO:0007669"/>
    <property type="project" value="UniProtKB-KW"/>
</dbReference>
<dbReference type="SMART" id="SM00382">
    <property type="entry name" value="AAA"/>
    <property type="match status" value="1"/>
</dbReference>
<dbReference type="CDD" id="cd03293">
    <property type="entry name" value="ABC_NrtD_SsuB_transporters"/>
    <property type="match status" value="1"/>
</dbReference>
<name>D3FAL6_CONWI</name>
<keyword evidence="3" id="KW-0067">ATP-binding</keyword>
<dbReference type="SUPFAM" id="SSF52540">
    <property type="entry name" value="P-loop containing nucleoside triphosphate hydrolases"/>
    <property type="match status" value="1"/>
</dbReference>
<reference evidence="6" key="2">
    <citation type="submission" date="2010-01" db="EMBL/GenBank/DDBJ databases">
        <title>The complete genome of Conexibacter woesei DSM 14684.</title>
        <authorList>
            <consortium name="US DOE Joint Genome Institute (JGI-PGF)"/>
            <person name="Lucas S."/>
            <person name="Copeland A."/>
            <person name="Lapidus A."/>
            <person name="Glavina del Rio T."/>
            <person name="Dalin E."/>
            <person name="Tice H."/>
            <person name="Bruce D."/>
            <person name="Goodwin L."/>
            <person name="Pitluck S."/>
            <person name="Kyrpides N."/>
            <person name="Mavromatis K."/>
            <person name="Ivanova N."/>
            <person name="Mikhailova N."/>
            <person name="Chertkov O."/>
            <person name="Brettin T."/>
            <person name="Detter J.C."/>
            <person name="Han C."/>
            <person name="Larimer F."/>
            <person name="Land M."/>
            <person name="Hauser L."/>
            <person name="Markowitz V."/>
            <person name="Cheng J.-F."/>
            <person name="Hugenholtz P."/>
            <person name="Woyke T."/>
            <person name="Wu D."/>
            <person name="Pukall R."/>
            <person name="Steenblock K."/>
            <person name="Schneider S."/>
            <person name="Klenk H.-P."/>
            <person name="Eisen J.A."/>
        </authorList>
    </citation>
    <scope>NUCLEOTIDE SEQUENCE [LARGE SCALE GENOMIC DNA]</scope>
    <source>
        <strain evidence="6">DSM 14684 / CIP 108061 / JCM 11494 / NBRC 100937 / ID131577</strain>
    </source>
</reference>
<dbReference type="AlphaFoldDB" id="D3FAL6"/>
<dbReference type="eggNOG" id="COG1116">
    <property type="taxonomic scope" value="Bacteria"/>
</dbReference>
<keyword evidence="1" id="KW-0813">Transport</keyword>
<organism evidence="5 6">
    <name type="scientific">Conexibacter woesei (strain DSM 14684 / CCUG 47730 / CIP 108061 / JCM 11494 / NBRC 100937 / ID131577)</name>
    <dbReference type="NCBI Taxonomy" id="469383"/>
    <lineage>
        <taxon>Bacteria</taxon>
        <taxon>Bacillati</taxon>
        <taxon>Actinomycetota</taxon>
        <taxon>Thermoleophilia</taxon>
        <taxon>Solirubrobacterales</taxon>
        <taxon>Conexibacteraceae</taxon>
        <taxon>Conexibacter</taxon>
    </lineage>
</organism>
<dbReference type="STRING" id="469383.Cwoe_2760"/>
<dbReference type="KEGG" id="cwo:Cwoe_2760"/>
<protein>
    <submittedName>
        <fullName evidence="5">ABC transporter related protein</fullName>
    </submittedName>
</protein>
<dbReference type="InterPro" id="IPR003439">
    <property type="entry name" value="ABC_transporter-like_ATP-bd"/>
</dbReference>
<evidence type="ECO:0000256" key="1">
    <source>
        <dbReference type="ARBA" id="ARBA00022448"/>
    </source>
</evidence>
<sequence precursor="true">MSNSHAATIDDPVDDAAAAPAIELADVTQNFALDGLDFTALERISLSIARGEFVSLVGPSGCGKSTLLRIIAGLLAPSGGTVSIGGQDPATARAAREFGFVFQDPVLLPWRTALENVELPALVAKQGSKADRRAHARELLELVGLGDFAAAPPAALSGGMQRRVGIARALALDPSILLLDEPFGALDEITRQKMNSELLRIWSERRTTALLVTHNVGEAVYLSDRVFVMAARPGRIVAEVAIDLPRPRTLDLLEQERFFAHTKELTRLLLHDAEETAP</sequence>
<dbReference type="InterPro" id="IPR050166">
    <property type="entry name" value="ABC_transporter_ATP-bind"/>
</dbReference>
<feature type="domain" description="ABC transporter" evidence="4">
    <location>
        <begin position="22"/>
        <end position="256"/>
    </location>
</feature>
<dbReference type="Pfam" id="PF00005">
    <property type="entry name" value="ABC_tran"/>
    <property type="match status" value="1"/>
</dbReference>
<dbReference type="GO" id="GO:0016887">
    <property type="term" value="F:ATP hydrolysis activity"/>
    <property type="evidence" value="ECO:0007669"/>
    <property type="project" value="InterPro"/>
</dbReference>
<evidence type="ECO:0000313" key="5">
    <source>
        <dbReference type="EMBL" id="ADB51179.1"/>
    </source>
</evidence>
<dbReference type="PROSITE" id="PS50893">
    <property type="entry name" value="ABC_TRANSPORTER_2"/>
    <property type="match status" value="1"/>
</dbReference>
<dbReference type="Proteomes" id="UP000008229">
    <property type="component" value="Chromosome"/>
</dbReference>
<dbReference type="PANTHER" id="PTHR42788">
    <property type="entry name" value="TAURINE IMPORT ATP-BINDING PROTEIN-RELATED"/>
    <property type="match status" value="1"/>
</dbReference>
<dbReference type="PROSITE" id="PS00211">
    <property type="entry name" value="ABC_TRANSPORTER_1"/>
    <property type="match status" value="1"/>
</dbReference>
<dbReference type="HOGENOM" id="CLU_000604_1_22_11"/>
<dbReference type="PANTHER" id="PTHR42788:SF20">
    <property type="entry name" value="ABC TRANSPORTER ATP-BINDING PROTEIN"/>
    <property type="match status" value="1"/>
</dbReference>
<evidence type="ECO:0000256" key="2">
    <source>
        <dbReference type="ARBA" id="ARBA00022741"/>
    </source>
</evidence>
<dbReference type="Gene3D" id="3.40.50.300">
    <property type="entry name" value="P-loop containing nucleotide triphosphate hydrolases"/>
    <property type="match status" value="1"/>
</dbReference>
<keyword evidence="6" id="KW-1185">Reference proteome</keyword>
<evidence type="ECO:0000313" key="6">
    <source>
        <dbReference type="Proteomes" id="UP000008229"/>
    </source>
</evidence>